<dbReference type="EMBL" id="JAYMYQ010000001">
    <property type="protein sequence ID" value="KAK7360352.1"/>
    <property type="molecule type" value="Genomic_DNA"/>
</dbReference>
<dbReference type="Proteomes" id="UP001367508">
    <property type="component" value="Unassembled WGS sequence"/>
</dbReference>
<feature type="compositionally biased region" description="Polar residues" evidence="1">
    <location>
        <begin position="54"/>
        <end position="66"/>
    </location>
</feature>
<proteinExistence type="predicted"/>
<comment type="caution">
    <text evidence="2">The sequence shown here is derived from an EMBL/GenBank/DDBJ whole genome shotgun (WGS) entry which is preliminary data.</text>
</comment>
<protein>
    <submittedName>
        <fullName evidence="2">Uncharacterized protein</fullName>
    </submittedName>
</protein>
<evidence type="ECO:0000256" key="1">
    <source>
        <dbReference type="SAM" id="MobiDB-lite"/>
    </source>
</evidence>
<keyword evidence="3" id="KW-1185">Reference proteome</keyword>
<feature type="compositionally biased region" description="Acidic residues" evidence="1">
    <location>
        <begin position="8"/>
        <end position="19"/>
    </location>
</feature>
<name>A0AAN9MY28_CANGL</name>
<accession>A0AAN9MY28</accession>
<sequence>MFDINGVEFDDDEDFEEEKENTWQEVENKASSANRKKENKSNPMKKMGKDGRYISSSNAERQNLTKHNACEALNSLLA</sequence>
<evidence type="ECO:0000313" key="2">
    <source>
        <dbReference type="EMBL" id="KAK7360352.1"/>
    </source>
</evidence>
<evidence type="ECO:0000313" key="3">
    <source>
        <dbReference type="Proteomes" id="UP001367508"/>
    </source>
</evidence>
<gene>
    <name evidence="2" type="ORF">VNO77_02339</name>
</gene>
<organism evidence="2 3">
    <name type="scientific">Canavalia gladiata</name>
    <name type="common">Sword bean</name>
    <name type="synonym">Dolichos gladiatus</name>
    <dbReference type="NCBI Taxonomy" id="3824"/>
    <lineage>
        <taxon>Eukaryota</taxon>
        <taxon>Viridiplantae</taxon>
        <taxon>Streptophyta</taxon>
        <taxon>Embryophyta</taxon>
        <taxon>Tracheophyta</taxon>
        <taxon>Spermatophyta</taxon>
        <taxon>Magnoliopsida</taxon>
        <taxon>eudicotyledons</taxon>
        <taxon>Gunneridae</taxon>
        <taxon>Pentapetalae</taxon>
        <taxon>rosids</taxon>
        <taxon>fabids</taxon>
        <taxon>Fabales</taxon>
        <taxon>Fabaceae</taxon>
        <taxon>Papilionoideae</taxon>
        <taxon>50 kb inversion clade</taxon>
        <taxon>NPAAA clade</taxon>
        <taxon>indigoferoid/millettioid clade</taxon>
        <taxon>Phaseoleae</taxon>
        <taxon>Canavalia</taxon>
    </lineage>
</organism>
<dbReference type="AlphaFoldDB" id="A0AAN9MY28"/>
<reference evidence="2 3" key="1">
    <citation type="submission" date="2024-01" db="EMBL/GenBank/DDBJ databases">
        <title>The genomes of 5 underutilized Papilionoideae crops provide insights into root nodulation and disease resistanc.</title>
        <authorList>
            <person name="Jiang F."/>
        </authorList>
    </citation>
    <scope>NUCLEOTIDE SEQUENCE [LARGE SCALE GENOMIC DNA]</scope>
    <source>
        <strain evidence="2">LVBAO_FW01</strain>
        <tissue evidence="2">Leaves</tissue>
    </source>
</reference>
<feature type="region of interest" description="Disordered" evidence="1">
    <location>
        <begin position="1"/>
        <end position="78"/>
    </location>
</feature>